<dbReference type="HOGENOM" id="CLU_197985_0_0_2"/>
<dbReference type="OrthoDB" id="334822at2157"/>
<dbReference type="SUPFAM" id="SSF47598">
    <property type="entry name" value="Ribbon-helix-helix"/>
    <property type="match status" value="1"/>
</dbReference>
<evidence type="ECO:0000313" key="1">
    <source>
        <dbReference type="EMBL" id="AGK61641.1"/>
    </source>
</evidence>
<evidence type="ECO:0008006" key="3">
    <source>
        <dbReference type="Google" id="ProtNLM"/>
    </source>
</evidence>
<dbReference type="GeneID" id="15393303"/>
<dbReference type="KEGG" id="ast:Asulf_01668"/>
<protein>
    <recommendedName>
        <fullName evidence="3">Transcriptional regulators containing the CopG/Arc/MetJ DNA-binding domain</fullName>
    </recommendedName>
</protein>
<reference evidence="1 2" key="1">
    <citation type="journal article" date="2013" name="Genome Announc.">
        <title>Complete Genome Sequence of the Thermophilic and Facultatively Chemolithoautotrophic Sulfate Reducer Archaeoglobus sulfaticallidus Strain PM70-1T.</title>
        <authorList>
            <person name="Stokke R."/>
            <person name="Hocking W.P."/>
            <person name="Steinsbu B.O."/>
            <person name="Steen I.H."/>
        </authorList>
    </citation>
    <scope>NUCLEOTIDE SEQUENCE [LARGE SCALE GENOMIC DNA]</scope>
    <source>
        <strain evidence="1">PM70-1</strain>
    </source>
</reference>
<dbReference type="GO" id="GO:0006355">
    <property type="term" value="P:regulation of DNA-templated transcription"/>
    <property type="evidence" value="ECO:0007669"/>
    <property type="project" value="InterPro"/>
</dbReference>
<dbReference type="Proteomes" id="UP000013307">
    <property type="component" value="Chromosome"/>
</dbReference>
<name>N0BM26_9EURY</name>
<organism evidence="1 2">
    <name type="scientific">Archaeoglobus sulfaticallidus PM70-1</name>
    <dbReference type="NCBI Taxonomy" id="387631"/>
    <lineage>
        <taxon>Archaea</taxon>
        <taxon>Methanobacteriati</taxon>
        <taxon>Methanobacteriota</taxon>
        <taxon>Archaeoglobi</taxon>
        <taxon>Archaeoglobales</taxon>
        <taxon>Archaeoglobaceae</taxon>
        <taxon>Archaeoglobus</taxon>
    </lineage>
</organism>
<proteinExistence type="predicted"/>
<dbReference type="EMBL" id="CP005290">
    <property type="protein sequence ID" value="AGK61641.1"/>
    <property type="molecule type" value="Genomic_DNA"/>
</dbReference>
<keyword evidence="2" id="KW-1185">Reference proteome</keyword>
<sequence length="61" mass="7237">MPKVSLDIPKELYDDLMEHVGEDKKFVNLSEAIRTAIRKMLDQLDEIDRRHGRLKEKKSKE</sequence>
<dbReference type="eggNOG" id="arCOG04735">
    <property type="taxonomic scope" value="Archaea"/>
</dbReference>
<dbReference type="STRING" id="387631.Asulf_01668"/>
<evidence type="ECO:0000313" key="2">
    <source>
        <dbReference type="Proteomes" id="UP000013307"/>
    </source>
</evidence>
<dbReference type="AlphaFoldDB" id="N0BM26"/>
<accession>N0BM26</accession>
<gene>
    <name evidence="1" type="ORF">Asulf_01668</name>
</gene>
<dbReference type="RefSeq" id="WP_015591239.1">
    <property type="nucleotide sequence ID" value="NC_021169.1"/>
</dbReference>
<dbReference type="CDD" id="cd22231">
    <property type="entry name" value="RHH_NikR_HicB-like"/>
    <property type="match status" value="1"/>
</dbReference>
<dbReference type="InterPro" id="IPR010985">
    <property type="entry name" value="Ribbon_hlx_hlx"/>
</dbReference>